<feature type="domain" description="Protein kinase" evidence="11">
    <location>
        <begin position="4"/>
        <end position="290"/>
    </location>
</feature>
<comment type="catalytic activity">
    <reaction evidence="8">
        <text>L-seryl-[protein] + ATP = O-phospho-L-seryl-[protein] + ADP + H(+)</text>
        <dbReference type="Rhea" id="RHEA:17989"/>
        <dbReference type="Rhea" id="RHEA-COMP:9863"/>
        <dbReference type="Rhea" id="RHEA-COMP:11604"/>
        <dbReference type="ChEBI" id="CHEBI:15378"/>
        <dbReference type="ChEBI" id="CHEBI:29999"/>
        <dbReference type="ChEBI" id="CHEBI:30616"/>
        <dbReference type="ChEBI" id="CHEBI:83421"/>
        <dbReference type="ChEBI" id="CHEBI:456216"/>
        <dbReference type="EC" id="2.7.11.1"/>
    </reaction>
</comment>
<feature type="binding site" evidence="9">
    <location>
        <position position="34"/>
    </location>
    <ligand>
        <name>ATP</name>
        <dbReference type="ChEBI" id="CHEBI:30616"/>
    </ligand>
</feature>
<evidence type="ECO:0000256" key="10">
    <source>
        <dbReference type="SAM" id="MobiDB-lite"/>
    </source>
</evidence>
<gene>
    <name evidence="12" type="ORF">CCMP2556_LOCUS18061</name>
</gene>
<evidence type="ECO:0000256" key="9">
    <source>
        <dbReference type="PROSITE-ProRule" id="PRU10141"/>
    </source>
</evidence>
<dbReference type="Gene3D" id="1.10.510.10">
    <property type="entry name" value="Transferase(Phosphotransferase) domain 1"/>
    <property type="match status" value="1"/>
</dbReference>
<name>A0ABP0KVH2_9DINO</name>
<comment type="caution">
    <text evidence="12">The sequence shown here is derived from an EMBL/GenBank/DDBJ whole genome shotgun (WGS) entry which is preliminary data.</text>
</comment>
<comment type="catalytic activity">
    <reaction evidence="7">
        <text>L-threonyl-[protein] + ATP = O-phospho-L-threonyl-[protein] + ADP + H(+)</text>
        <dbReference type="Rhea" id="RHEA:46608"/>
        <dbReference type="Rhea" id="RHEA-COMP:11060"/>
        <dbReference type="Rhea" id="RHEA-COMP:11605"/>
        <dbReference type="ChEBI" id="CHEBI:15378"/>
        <dbReference type="ChEBI" id="CHEBI:30013"/>
        <dbReference type="ChEBI" id="CHEBI:30616"/>
        <dbReference type="ChEBI" id="CHEBI:61977"/>
        <dbReference type="ChEBI" id="CHEBI:456216"/>
        <dbReference type="EC" id="2.7.11.1"/>
    </reaction>
</comment>
<feature type="region of interest" description="Disordered" evidence="10">
    <location>
        <begin position="337"/>
        <end position="363"/>
    </location>
</feature>
<dbReference type="PROSITE" id="PS00108">
    <property type="entry name" value="PROTEIN_KINASE_ST"/>
    <property type="match status" value="1"/>
</dbReference>
<sequence length="802" mass="85359">MEDFEEVRHLGRGAFGEVKLMRQTSTGLLCAVKKLGKAALTAGEEAEHLAEVKALQTLQHPCILRYYGSVELDETLSLVMEFADAGDLQQLLKEQADSGKLFEVAALFAVFSQLVVAVAHVHEQRVMHRDLKPSNVMLTSDGLLKLGDFGVAKVLAGTTVMDNMTCVGSPTYMAPEIVSGDAYGPSCDVWSLGVILYEMSSFRRPFEGRSGAVPSNESEQISLAGRIEAGLGELVMRISSGQFQELGEHLRDQPGGAVLDEAVKPFTARMLVADPKQRGTMREVVRLPAMQIFASSLKTSAVVVAALLRDLKEPSKSKGVEIDSAAVDELIAELASSPKRDSSSTLKGLQSGSSSAVPSGPRALAKVKQTVELDDSLAFSMTASERGSKEISFSLTATEELKPSPSVPSEGGRRSGQTVGSTGFGASQDHHALRDVLTDAASARSRSPSTEGGTRRAPRTGGLASQDPHALHVLGDALPPRSPSPHQATEAIGKRRGSPAGTGGLAASQDQHALRDVLGNALGPSASASHHVPVLNQSTSEVSKALAQKSLQRAGAAGLAGTQDHHALRDVLGDALGLTSEPGRSEMGTVEAGQIDLRGLGTGRRRDRVKAGWRGRQRVDGPGELWMESLFQDRRCRSPRSETGSLRMGADGFPGVEGLGEWEWIWPVAMPNAIRATVRRSAFSDLVGAFRRSTQVDGLTIVTDEASADRALAELRRLGDRVHAWDTETAEVEIGRRGQTPCHTGRVVCATAFCGDDVDFGQGPMLLVDNVGPAAGLIQRKFHSYFEDASTRRSSTIMPSTS</sequence>
<dbReference type="PANTHER" id="PTHR44899">
    <property type="entry name" value="CAMK FAMILY PROTEIN KINASE"/>
    <property type="match status" value="1"/>
</dbReference>
<dbReference type="PROSITE" id="PS00107">
    <property type="entry name" value="PROTEIN_KINASE_ATP"/>
    <property type="match status" value="1"/>
</dbReference>
<evidence type="ECO:0000256" key="5">
    <source>
        <dbReference type="ARBA" id="ARBA00022777"/>
    </source>
</evidence>
<feature type="compositionally biased region" description="Polar residues" evidence="10">
    <location>
        <begin position="343"/>
        <end position="357"/>
    </location>
</feature>
<evidence type="ECO:0000256" key="4">
    <source>
        <dbReference type="ARBA" id="ARBA00022741"/>
    </source>
</evidence>
<evidence type="ECO:0000256" key="3">
    <source>
        <dbReference type="ARBA" id="ARBA00022679"/>
    </source>
</evidence>
<feature type="region of interest" description="Disordered" evidence="10">
    <location>
        <begin position="389"/>
        <end position="509"/>
    </location>
</feature>
<keyword evidence="13" id="KW-1185">Reference proteome</keyword>
<evidence type="ECO:0000313" key="12">
    <source>
        <dbReference type="EMBL" id="CAK9030865.1"/>
    </source>
</evidence>
<dbReference type="SMART" id="SM00220">
    <property type="entry name" value="S_TKc"/>
    <property type="match status" value="1"/>
</dbReference>
<evidence type="ECO:0000256" key="1">
    <source>
        <dbReference type="ARBA" id="ARBA00012513"/>
    </source>
</evidence>
<dbReference type="EC" id="2.7.11.1" evidence="1"/>
<dbReference type="InterPro" id="IPR017441">
    <property type="entry name" value="Protein_kinase_ATP_BS"/>
</dbReference>
<protein>
    <recommendedName>
        <fullName evidence="1">non-specific serine/threonine protein kinase</fullName>
        <ecNumber evidence="1">2.7.11.1</ecNumber>
    </recommendedName>
</protein>
<dbReference type="PROSITE" id="PS50011">
    <property type="entry name" value="PROTEIN_KINASE_DOM"/>
    <property type="match status" value="1"/>
</dbReference>
<keyword evidence="2" id="KW-0723">Serine/threonine-protein kinase</keyword>
<dbReference type="Proteomes" id="UP001642484">
    <property type="component" value="Unassembled WGS sequence"/>
</dbReference>
<evidence type="ECO:0000259" key="11">
    <source>
        <dbReference type="PROSITE" id="PS50011"/>
    </source>
</evidence>
<keyword evidence="4 9" id="KW-0547">Nucleotide-binding</keyword>
<dbReference type="Pfam" id="PF00069">
    <property type="entry name" value="Pkinase"/>
    <property type="match status" value="1"/>
</dbReference>
<keyword evidence="3" id="KW-0808">Transferase</keyword>
<evidence type="ECO:0000313" key="13">
    <source>
        <dbReference type="Proteomes" id="UP001642484"/>
    </source>
</evidence>
<dbReference type="InterPro" id="IPR011009">
    <property type="entry name" value="Kinase-like_dom_sf"/>
</dbReference>
<keyword evidence="6 9" id="KW-0067">ATP-binding</keyword>
<dbReference type="EMBL" id="CAXAMN010010113">
    <property type="protein sequence ID" value="CAK9030865.1"/>
    <property type="molecule type" value="Genomic_DNA"/>
</dbReference>
<feature type="compositionally biased region" description="Basic and acidic residues" evidence="10">
    <location>
        <begin position="428"/>
        <end position="437"/>
    </location>
</feature>
<reference evidence="12 13" key="1">
    <citation type="submission" date="2024-02" db="EMBL/GenBank/DDBJ databases">
        <authorList>
            <person name="Chen Y."/>
            <person name="Shah S."/>
            <person name="Dougan E. K."/>
            <person name="Thang M."/>
            <person name="Chan C."/>
        </authorList>
    </citation>
    <scope>NUCLEOTIDE SEQUENCE [LARGE SCALE GENOMIC DNA]</scope>
</reference>
<dbReference type="InterPro" id="IPR000719">
    <property type="entry name" value="Prot_kinase_dom"/>
</dbReference>
<evidence type="ECO:0000256" key="7">
    <source>
        <dbReference type="ARBA" id="ARBA00047899"/>
    </source>
</evidence>
<accession>A0ABP0KVH2</accession>
<feature type="compositionally biased region" description="Polar residues" evidence="10">
    <location>
        <begin position="415"/>
        <end position="425"/>
    </location>
</feature>
<evidence type="ECO:0000256" key="6">
    <source>
        <dbReference type="ARBA" id="ARBA00022840"/>
    </source>
</evidence>
<dbReference type="PANTHER" id="PTHR44899:SF3">
    <property type="entry name" value="SERINE_THREONINE-PROTEIN KINASE NEK1"/>
    <property type="match status" value="1"/>
</dbReference>
<dbReference type="InterPro" id="IPR051131">
    <property type="entry name" value="NEK_Ser/Thr_kinase_NIMA"/>
</dbReference>
<proteinExistence type="predicted"/>
<dbReference type="InterPro" id="IPR008271">
    <property type="entry name" value="Ser/Thr_kinase_AS"/>
</dbReference>
<evidence type="ECO:0000256" key="8">
    <source>
        <dbReference type="ARBA" id="ARBA00048679"/>
    </source>
</evidence>
<evidence type="ECO:0000256" key="2">
    <source>
        <dbReference type="ARBA" id="ARBA00022527"/>
    </source>
</evidence>
<dbReference type="SUPFAM" id="SSF56112">
    <property type="entry name" value="Protein kinase-like (PK-like)"/>
    <property type="match status" value="1"/>
</dbReference>
<keyword evidence="5" id="KW-0418">Kinase</keyword>
<organism evidence="12 13">
    <name type="scientific">Durusdinium trenchii</name>
    <dbReference type="NCBI Taxonomy" id="1381693"/>
    <lineage>
        <taxon>Eukaryota</taxon>
        <taxon>Sar</taxon>
        <taxon>Alveolata</taxon>
        <taxon>Dinophyceae</taxon>
        <taxon>Suessiales</taxon>
        <taxon>Symbiodiniaceae</taxon>
        <taxon>Durusdinium</taxon>
    </lineage>
</organism>